<feature type="domain" description="TPX2 central" evidence="3">
    <location>
        <begin position="331"/>
        <end position="437"/>
    </location>
</feature>
<dbReference type="InterPro" id="IPR027330">
    <property type="entry name" value="TPX2_central_dom"/>
</dbReference>
<organism evidence="4 5">
    <name type="scientific">Xenoophorus captivus</name>
    <dbReference type="NCBI Taxonomy" id="1517983"/>
    <lineage>
        <taxon>Eukaryota</taxon>
        <taxon>Metazoa</taxon>
        <taxon>Chordata</taxon>
        <taxon>Craniata</taxon>
        <taxon>Vertebrata</taxon>
        <taxon>Euteleostomi</taxon>
        <taxon>Actinopterygii</taxon>
        <taxon>Neopterygii</taxon>
        <taxon>Teleostei</taxon>
        <taxon>Neoteleostei</taxon>
        <taxon>Acanthomorphata</taxon>
        <taxon>Ovalentaria</taxon>
        <taxon>Atherinomorphae</taxon>
        <taxon>Cyprinodontiformes</taxon>
        <taxon>Goodeidae</taxon>
        <taxon>Xenoophorus</taxon>
    </lineage>
</organism>
<reference evidence="4 5" key="1">
    <citation type="submission" date="2021-06" db="EMBL/GenBank/DDBJ databases">
        <authorList>
            <person name="Palmer J.M."/>
        </authorList>
    </citation>
    <scope>NUCLEOTIDE SEQUENCE [LARGE SCALE GENOMIC DNA]</scope>
    <source>
        <strain evidence="4 5">XC_2019</strain>
        <tissue evidence="4">Muscle</tissue>
    </source>
</reference>
<feature type="region of interest" description="Disordered" evidence="2">
    <location>
        <begin position="257"/>
        <end position="354"/>
    </location>
</feature>
<feature type="compositionally biased region" description="Polar residues" evidence="2">
    <location>
        <begin position="140"/>
        <end position="151"/>
    </location>
</feature>
<sequence>MADTDSGDPSGRYEFDAPSHVVDFKELLDAESDDQWFEKRTEGVDPNLVTPARPEQLSLQADYSGSYGNQVEKDVESGQSQTKDPPSNIVTSWGGEKSVQPKRRPVDGLSAQPRRVSKRKEMTCSSAAPPLKKPKENPIGSKSRNGQQHSRPNIRRSERLSSKMTQKAAEASTTRSELSTSEQLELERIRSLQREVALHRKKNEASYKAALAGNPPPKKMVLSVTVPKDFHFNTESRIKAPASSNTSQKEVDFIHQLRQPSSPAKARKGATVPKPFNLSAGHKIRKEEPGSYVPMAQQIEQFQKRTPTRYHMRSCRTKERGPSPLKGHHLHLTQPHSPQLMTRQRSRPPTVKSSAELEAEELDKLQKFKIKALQLNKKILECAKEPKKPAVKEPTVAEGFELEIEKRLQERQVNKKPLNSEKPHSFKANPLPKKVLDGIVVPQFKAQPLPDFNTVVLPEKKKPEPTKPEPFRLQIDKRGAAKHRQWEEMVGQDSPQLIALYINVNSSTVVEPFELATERRAQEWQEYEHLIAEKEALRARLEAEQRLEEEQRQREEIARLRQEQVNSCLDLILGYLPSLRVVFGEPV</sequence>
<comment type="caution">
    <text evidence="4">The sequence shown here is derived from an EMBL/GenBank/DDBJ whole genome shotgun (WGS) entry which is preliminary data.</text>
</comment>
<dbReference type="PANTHER" id="PTHR14326">
    <property type="entry name" value="TARGETING PROTEIN FOR XKLP2"/>
    <property type="match status" value="1"/>
</dbReference>
<protein>
    <recommendedName>
        <fullName evidence="3">TPX2 central domain-containing protein</fullName>
    </recommendedName>
</protein>
<feature type="compositionally biased region" description="Polar residues" evidence="2">
    <location>
        <begin position="57"/>
        <end position="69"/>
    </location>
</feature>
<keyword evidence="1" id="KW-0175">Coiled coil</keyword>
<evidence type="ECO:0000313" key="5">
    <source>
        <dbReference type="Proteomes" id="UP001434883"/>
    </source>
</evidence>
<feature type="region of interest" description="Disordered" evidence="2">
    <location>
        <begin position="40"/>
        <end position="186"/>
    </location>
</feature>
<name>A0ABV0RWF6_9TELE</name>
<gene>
    <name evidence="4" type="ORF">XENOCAPTIV_021944</name>
</gene>
<feature type="compositionally biased region" description="Basic residues" evidence="2">
    <location>
        <begin position="306"/>
        <end position="315"/>
    </location>
</feature>
<dbReference type="EMBL" id="JAHRIN010059299">
    <property type="protein sequence ID" value="MEQ2211962.1"/>
    <property type="molecule type" value="Genomic_DNA"/>
</dbReference>
<proteinExistence type="predicted"/>
<evidence type="ECO:0000259" key="3">
    <source>
        <dbReference type="Pfam" id="PF12214"/>
    </source>
</evidence>
<dbReference type="Proteomes" id="UP001434883">
    <property type="component" value="Unassembled WGS sequence"/>
</dbReference>
<accession>A0ABV0RWF6</accession>
<evidence type="ECO:0000256" key="2">
    <source>
        <dbReference type="SAM" id="MobiDB-lite"/>
    </source>
</evidence>
<dbReference type="PANTHER" id="PTHR14326:SF44">
    <property type="entry name" value="TARGETING PROTEIN FOR XKLP2"/>
    <property type="match status" value="1"/>
</dbReference>
<dbReference type="InterPro" id="IPR009675">
    <property type="entry name" value="TPX2_fam"/>
</dbReference>
<feature type="compositionally biased region" description="Polar residues" evidence="2">
    <location>
        <begin position="77"/>
        <end position="91"/>
    </location>
</feature>
<evidence type="ECO:0000256" key="1">
    <source>
        <dbReference type="SAM" id="Coils"/>
    </source>
</evidence>
<keyword evidence="5" id="KW-1185">Reference proteome</keyword>
<feature type="compositionally biased region" description="Polar residues" evidence="2">
    <location>
        <begin position="334"/>
        <end position="343"/>
    </location>
</feature>
<dbReference type="Pfam" id="PF12214">
    <property type="entry name" value="TPX2_importin"/>
    <property type="match status" value="1"/>
</dbReference>
<feature type="coiled-coil region" evidence="1">
    <location>
        <begin position="524"/>
        <end position="567"/>
    </location>
</feature>
<evidence type="ECO:0000313" key="4">
    <source>
        <dbReference type="EMBL" id="MEQ2211962.1"/>
    </source>
</evidence>
<feature type="compositionally biased region" description="Low complexity" evidence="2">
    <location>
        <begin position="168"/>
        <end position="183"/>
    </location>
</feature>